<evidence type="ECO:0000313" key="2">
    <source>
        <dbReference type="EMBL" id="JAU99369.1"/>
    </source>
</evidence>
<name>A0A1J3K481_NOCCA</name>
<dbReference type="PRINTS" id="PR00364">
    <property type="entry name" value="DISEASERSIST"/>
</dbReference>
<dbReference type="InterPro" id="IPR044974">
    <property type="entry name" value="Disease_R_plants"/>
</dbReference>
<gene>
    <name evidence="2" type="ORF">MP_TR16299_c0_g1_i1_g.46370</name>
</gene>
<dbReference type="EMBL" id="GEVM01006569">
    <property type="protein sequence ID" value="JAU99369.1"/>
    <property type="molecule type" value="Transcribed_RNA"/>
</dbReference>
<proteinExistence type="predicted"/>
<dbReference type="GO" id="GO:0006952">
    <property type="term" value="P:defense response"/>
    <property type="evidence" value="ECO:0007669"/>
    <property type="project" value="InterPro"/>
</dbReference>
<protein>
    <submittedName>
        <fullName evidence="2">Putative disease resistance protein</fullName>
    </submittedName>
</protein>
<sequence length="135" mass="15561">MKIHHLGVAPDRLKDKRVLVVLDDVDHLMQLDAMAKETWWFGPGSRIITTTQDNKLLKAHKIDHISKVEFPSFDEAFEILICINAFGQKSPYDGFESLAWEVTQLSGKLPLELRVMGSYFKGMPKHEWTRTLPRL</sequence>
<dbReference type="InterPro" id="IPR002182">
    <property type="entry name" value="NB-ARC"/>
</dbReference>
<dbReference type="InterPro" id="IPR027417">
    <property type="entry name" value="P-loop_NTPase"/>
</dbReference>
<dbReference type="Pfam" id="PF00931">
    <property type="entry name" value="NB-ARC"/>
    <property type="match status" value="1"/>
</dbReference>
<evidence type="ECO:0000259" key="1">
    <source>
        <dbReference type="Pfam" id="PF00931"/>
    </source>
</evidence>
<dbReference type="Gene3D" id="3.40.50.300">
    <property type="entry name" value="P-loop containing nucleotide triphosphate hydrolases"/>
    <property type="match status" value="1"/>
</dbReference>
<dbReference type="GO" id="GO:0043531">
    <property type="term" value="F:ADP binding"/>
    <property type="evidence" value="ECO:0007669"/>
    <property type="project" value="InterPro"/>
</dbReference>
<feature type="domain" description="NB-ARC" evidence="1">
    <location>
        <begin position="13"/>
        <end position="80"/>
    </location>
</feature>
<organism evidence="2">
    <name type="scientific">Noccaea caerulescens</name>
    <name type="common">Alpine penny-cress</name>
    <name type="synonym">Thlaspi caerulescens</name>
    <dbReference type="NCBI Taxonomy" id="107243"/>
    <lineage>
        <taxon>Eukaryota</taxon>
        <taxon>Viridiplantae</taxon>
        <taxon>Streptophyta</taxon>
        <taxon>Embryophyta</taxon>
        <taxon>Tracheophyta</taxon>
        <taxon>Spermatophyta</taxon>
        <taxon>Magnoliopsida</taxon>
        <taxon>eudicotyledons</taxon>
        <taxon>Gunneridae</taxon>
        <taxon>Pentapetalae</taxon>
        <taxon>rosids</taxon>
        <taxon>malvids</taxon>
        <taxon>Brassicales</taxon>
        <taxon>Brassicaceae</taxon>
        <taxon>Coluteocarpeae</taxon>
        <taxon>Noccaea</taxon>
    </lineage>
</organism>
<dbReference type="PANTHER" id="PTHR11017">
    <property type="entry name" value="LEUCINE-RICH REPEAT-CONTAINING PROTEIN"/>
    <property type="match status" value="1"/>
</dbReference>
<dbReference type="PANTHER" id="PTHR11017:SF366">
    <property type="entry name" value="ADP-RIBOSYL CYCLASE_CYCLIC ADP-RIBOSE HYDROLASE"/>
    <property type="match status" value="1"/>
</dbReference>
<dbReference type="AlphaFoldDB" id="A0A1J3K481"/>
<reference evidence="2" key="1">
    <citation type="submission" date="2016-07" db="EMBL/GenBank/DDBJ databases">
        <title>De novo transcriptome assembly of four accessions of the metal hyperaccumulator plant Noccaea caerulescens.</title>
        <authorList>
            <person name="Blande D."/>
            <person name="Halimaa P."/>
            <person name="Tervahauta A.I."/>
            <person name="Aarts M.G."/>
            <person name="Karenlampi S.O."/>
        </authorList>
    </citation>
    <scope>NUCLEOTIDE SEQUENCE</scope>
</reference>
<dbReference type="SUPFAM" id="SSF52540">
    <property type="entry name" value="P-loop containing nucleoside triphosphate hydrolases"/>
    <property type="match status" value="1"/>
</dbReference>
<accession>A0A1J3K481</accession>